<dbReference type="InterPro" id="IPR050166">
    <property type="entry name" value="ABC_transporter_ATP-bind"/>
</dbReference>
<dbReference type="RefSeq" id="WP_071630346.1">
    <property type="nucleotide sequence ID" value="NZ_MOEC01000002.1"/>
</dbReference>
<dbReference type="PANTHER" id="PTHR42788">
    <property type="entry name" value="TAURINE IMPORT ATP-BINDING PROTEIN-RELATED"/>
    <property type="match status" value="1"/>
</dbReference>
<dbReference type="PANTHER" id="PTHR42788:SF13">
    <property type="entry name" value="ALIPHATIC SULFONATES IMPORT ATP-BINDING PROTEIN SSUB"/>
    <property type="match status" value="1"/>
</dbReference>
<dbReference type="CDD" id="cd03293">
    <property type="entry name" value="ABC_NrtD_SsuB_transporters"/>
    <property type="match status" value="1"/>
</dbReference>
<accession>A0A1J6I356</accession>
<evidence type="ECO:0000256" key="2">
    <source>
        <dbReference type="ARBA" id="ARBA00005417"/>
    </source>
</evidence>
<dbReference type="Pfam" id="PF00005">
    <property type="entry name" value="ABC_tran"/>
    <property type="match status" value="1"/>
</dbReference>
<dbReference type="InterPro" id="IPR027417">
    <property type="entry name" value="P-loop_NTPase"/>
</dbReference>
<name>A0A1J6I356_9HYPH</name>
<dbReference type="SMART" id="SM00382">
    <property type="entry name" value="AAA"/>
    <property type="match status" value="1"/>
</dbReference>
<evidence type="ECO:0000256" key="4">
    <source>
        <dbReference type="ARBA" id="ARBA00022741"/>
    </source>
</evidence>
<dbReference type="Proteomes" id="UP000182985">
    <property type="component" value="Unassembled WGS sequence"/>
</dbReference>
<dbReference type="SUPFAM" id="SSF52540">
    <property type="entry name" value="P-loop containing nucleoside triphosphate hydrolases"/>
    <property type="match status" value="1"/>
</dbReference>
<evidence type="ECO:0000256" key="3">
    <source>
        <dbReference type="ARBA" id="ARBA00022448"/>
    </source>
</evidence>
<dbReference type="InterPro" id="IPR017871">
    <property type="entry name" value="ABC_transporter-like_CS"/>
</dbReference>
<keyword evidence="3" id="KW-0813">Transport</keyword>
<dbReference type="GO" id="GO:0005886">
    <property type="term" value="C:plasma membrane"/>
    <property type="evidence" value="ECO:0007669"/>
    <property type="project" value="UniProtKB-SubCell"/>
</dbReference>
<dbReference type="EMBL" id="MOEC01000002">
    <property type="protein sequence ID" value="OIS94967.1"/>
    <property type="molecule type" value="Genomic_DNA"/>
</dbReference>
<dbReference type="InterPro" id="IPR003593">
    <property type="entry name" value="AAA+_ATPase"/>
</dbReference>
<dbReference type="OrthoDB" id="9807242at2"/>
<dbReference type="AlphaFoldDB" id="A0A1J6I356"/>
<feature type="domain" description="ABC transporter" evidence="6">
    <location>
        <begin position="6"/>
        <end position="237"/>
    </location>
</feature>
<evidence type="ECO:0000259" key="6">
    <source>
        <dbReference type="PROSITE" id="PS50893"/>
    </source>
</evidence>
<evidence type="ECO:0000256" key="5">
    <source>
        <dbReference type="ARBA" id="ARBA00022840"/>
    </source>
</evidence>
<keyword evidence="4" id="KW-0547">Nucleotide-binding</keyword>
<dbReference type="Gene3D" id="3.40.50.300">
    <property type="entry name" value="P-loop containing nucleotide triphosphate hydrolases"/>
    <property type="match status" value="1"/>
</dbReference>
<reference evidence="7 8" key="1">
    <citation type="submission" date="2016-10" db="EMBL/GenBank/DDBJ databases">
        <title>The Draft Genome Sequence of the Potato Rhizosphere Bacteria Ochrobactrum sp. IPA7.2.</title>
        <authorList>
            <person name="Gogoleva N.E."/>
            <person name="Khlopko Y.A."/>
            <person name="Burygin G.L."/>
            <person name="Plotnikov A.O."/>
        </authorList>
    </citation>
    <scope>NUCLEOTIDE SEQUENCE [LARGE SCALE GENOMIC DNA]</scope>
    <source>
        <strain evidence="7 8">IPA7.2</strain>
    </source>
</reference>
<comment type="caution">
    <text evidence="7">The sequence shown here is derived from an EMBL/GenBank/DDBJ whole genome shotgun (WGS) entry which is preliminary data.</text>
</comment>
<protein>
    <submittedName>
        <fullName evidence="7">ABC transporter ATP-binding protein</fullName>
    </submittedName>
</protein>
<keyword evidence="5 7" id="KW-0067">ATP-binding</keyword>
<dbReference type="PROSITE" id="PS00211">
    <property type="entry name" value="ABC_TRANSPORTER_1"/>
    <property type="match status" value="1"/>
</dbReference>
<organism evidence="7 8">
    <name type="scientific">Brucella cytisi</name>
    <dbReference type="NCBI Taxonomy" id="407152"/>
    <lineage>
        <taxon>Bacteria</taxon>
        <taxon>Pseudomonadati</taxon>
        <taxon>Pseudomonadota</taxon>
        <taxon>Alphaproteobacteria</taxon>
        <taxon>Hyphomicrobiales</taxon>
        <taxon>Brucellaceae</taxon>
        <taxon>Brucella/Ochrobactrum group</taxon>
        <taxon>Brucella</taxon>
    </lineage>
</organism>
<gene>
    <name evidence="7" type="ORF">BLA27_02950</name>
</gene>
<proteinExistence type="inferred from homology"/>
<evidence type="ECO:0000313" key="8">
    <source>
        <dbReference type="Proteomes" id="UP000182985"/>
    </source>
</evidence>
<dbReference type="PROSITE" id="PS50893">
    <property type="entry name" value="ABC_TRANSPORTER_2"/>
    <property type="match status" value="1"/>
</dbReference>
<comment type="similarity">
    <text evidence="2">Belongs to the ABC transporter superfamily.</text>
</comment>
<comment type="subcellular location">
    <subcellularLocation>
        <location evidence="1">Cell inner membrane</location>
    </subcellularLocation>
</comment>
<keyword evidence="8" id="KW-1185">Reference proteome</keyword>
<evidence type="ECO:0000256" key="1">
    <source>
        <dbReference type="ARBA" id="ARBA00004533"/>
    </source>
</evidence>
<dbReference type="InterPro" id="IPR003439">
    <property type="entry name" value="ABC_transporter-like_ATP-bd"/>
</dbReference>
<evidence type="ECO:0000313" key="7">
    <source>
        <dbReference type="EMBL" id="OIS94967.1"/>
    </source>
</evidence>
<dbReference type="GO" id="GO:0005524">
    <property type="term" value="F:ATP binding"/>
    <property type="evidence" value="ECO:0007669"/>
    <property type="project" value="UniProtKB-KW"/>
</dbReference>
<dbReference type="GO" id="GO:0016887">
    <property type="term" value="F:ATP hydrolysis activity"/>
    <property type="evidence" value="ECO:0007669"/>
    <property type="project" value="InterPro"/>
</dbReference>
<sequence length="252" mass="28355">MATASLSLDHINKSFTLNGTEREILRDVSFSVKKGEIVSVLGASGCGKSTLLRLIIGLDQDYSGRITVADQAIQNASRNIAMVFQDHRLFPWLTVAENVGLALDVLKLPRHERNERIGHYLNLVGLSDFIDAYPKQLSGGMAQRAAIARALVCEPEILLMDEPFGALDSLLRLRLQDELLRIWDRHHISIVVVTHDIEEALYLSDRVIILEANPGRIRSVIDVDLERPRHRDDQRIVELKRHCLGMVLNQVS</sequence>